<feature type="region of interest" description="Disordered" evidence="1">
    <location>
        <begin position="199"/>
        <end position="245"/>
    </location>
</feature>
<reference evidence="2 3" key="1">
    <citation type="submission" date="2024-04" db="EMBL/GenBank/DDBJ databases">
        <title>Phyllosticta paracitricarpa is synonymous to the EU quarantine fungus P. citricarpa based on phylogenomic analyses.</title>
        <authorList>
            <consortium name="Lawrence Berkeley National Laboratory"/>
            <person name="Van Ingen-Buijs V.A."/>
            <person name="Van Westerhoven A.C."/>
            <person name="Haridas S."/>
            <person name="Skiadas P."/>
            <person name="Martin F."/>
            <person name="Groenewald J.Z."/>
            <person name="Crous P.W."/>
            <person name="Seidl M.F."/>
        </authorList>
    </citation>
    <scope>NUCLEOTIDE SEQUENCE [LARGE SCALE GENOMIC DNA]</scope>
    <source>
        <strain evidence="2 3">CBS 123374</strain>
    </source>
</reference>
<dbReference type="EMBL" id="JBBWRZ010000007">
    <property type="protein sequence ID" value="KAK8232174.1"/>
    <property type="molecule type" value="Genomic_DNA"/>
</dbReference>
<dbReference type="Proteomes" id="UP001492380">
    <property type="component" value="Unassembled WGS sequence"/>
</dbReference>
<feature type="region of interest" description="Disordered" evidence="1">
    <location>
        <begin position="1"/>
        <end position="20"/>
    </location>
</feature>
<feature type="compositionally biased region" description="Low complexity" evidence="1">
    <location>
        <begin position="199"/>
        <end position="213"/>
    </location>
</feature>
<accession>A0ABR1YK52</accession>
<gene>
    <name evidence="2" type="ORF">HDK90DRAFT_300703</name>
</gene>
<name>A0ABR1YK52_9PEZI</name>
<evidence type="ECO:0000313" key="2">
    <source>
        <dbReference type="EMBL" id="KAK8232174.1"/>
    </source>
</evidence>
<protein>
    <submittedName>
        <fullName evidence="2">Uncharacterized protein</fullName>
    </submittedName>
</protein>
<evidence type="ECO:0000256" key="1">
    <source>
        <dbReference type="SAM" id="MobiDB-lite"/>
    </source>
</evidence>
<keyword evidence="3" id="KW-1185">Reference proteome</keyword>
<evidence type="ECO:0000313" key="3">
    <source>
        <dbReference type="Proteomes" id="UP001492380"/>
    </source>
</evidence>
<organism evidence="2 3">
    <name type="scientific">Phyllosticta capitalensis</name>
    <dbReference type="NCBI Taxonomy" id="121624"/>
    <lineage>
        <taxon>Eukaryota</taxon>
        <taxon>Fungi</taxon>
        <taxon>Dikarya</taxon>
        <taxon>Ascomycota</taxon>
        <taxon>Pezizomycotina</taxon>
        <taxon>Dothideomycetes</taxon>
        <taxon>Dothideomycetes incertae sedis</taxon>
        <taxon>Botryosphaeriales</taxon>
        <taxon>Phyllostictaceae</taxon>
        <taxon>Phyllosticta</taxon>
    </lineage>
</organism>
<comment type="caution">
    <text evidence="2">The sequence shown here is derived from an EMBL/GenBank/DDBJ whole genome shotgun (WGS) entry which is preliminary data.</text>
</comment>
<feature type="compositionally biased region" description="Low complexity" evidence="1">
    <location>
        <begin position="233"/>
        <end position="245"/>
    </location>
</feature>
<sequence>METAKGRGCASQFARSSSGGADGCTVVGRLVVEVAGCRSLALEIARRYPQCENLSEVGPRLGAPSLRRGTASAKGQTRSFRCIRLYGSRQGHKRSGQLVAQTTTTTVKPRNVFSHANFALNRHHFSLSTSAQFAQKSLHQLHKTLACVRHCRLNRLFGLGALLRPRRFVRACSSVGIPAAARRGPLSCVCARTSTTARRGRTTSLSAATTASADVNAPIDRPSASTTKHLRTTTKQSTKLTTALP</sequence>
<proteinExistence type="predicted"/>